<dbReference type="InterPro" id="IPR021257">
    <property type="entry name" value="DUF2809"/>
</dbReference>
<sequence>MKLNLKYLVLTLLLFLTEVLIALYVDDGFIRPYLGDFLVVILIYCFVKSFLNTPVWPTALGVLAFSYAVETLQYFNIVEKLGLQHSRLARIVIGSSFEWLDLVAYTGGIILVLLIESRRASR</sequence>
<keyword evidence="1" id="KW-0812">Transmembrane</keyword>
<organism evidence="2 3">
    <name type="scientific">Haliscomenobacter hydrossis (strain ATCC 27775 / DSM 1100 / LMG 10767 / O)</name>
    <dbReference type="NCBI Taxonomy" id="760192"/>
    <lineage>
        <taxon>Bacteria</taxon>
        <taxon>Pseudomonadati</taxon>
        <taxon>Bacteroidota</taxon>
        <taxon>Saprospiria</taxon>
        <taxon>Saprospirales</taxon>
        <taxon>Haliscomenobacteraceae</taxon>
        <taxon>Haliscomenobacter</taxon>
    </lineage>
</organism>
<name>F4L1I1_HALH1</name>
<dbReference type="STRING" id="760192.Halhy_0616"/>
<proteinExistence type="predicted"/>
<dbReference type="AlphaFoldDB" id="F4L1I1"/>
<keyword evidence="1" id="KW-0472">Membrane</keyword>
<keyword evidence="1" id="KW-1133">Transmembrane helix</keyword>
<evidence type="ECO:0000313" key="3">
    <source>
        <dbReference type="Proteomes" id="UP000008461"/>
    </source>
</evidence>
<dbReference type="Proteomes" id="UP000008461">
    <property type="component" value="Chromosome"/>
</dbReference>
<reference evidence="2 3" key="1">
    <citation type="journal article" date="2011" name="Stand. Genomic Sci.">
        <title>Complete genome sequence of Haliscomenobacter hydrossis type strain (O).</title>
        <authorList>
            <consortium name="US DOE Joint Genome Institute (JGI-PGF)"/>
            <person name="Daligault H."/>
            <person name="Lapidus A."/>
            <person name="Zeytun A."/>
            <person name="Nolan M."/>
            <person name="Lucas S."/>
            <person name="Del Rio T.G."/>
            <person name="Tice H."/>
            <person name="Cheng J.F."/>
            <person name="Tapia R."/>
            <person name="Han C."/>
            <person name="Goodwin L."/>
            <person name="Pitluck S."/>
            <person name="Liolios K."/>
            <person name="Pagani I."/>
            <person name="Ivanova N."/>
            <person name="Huntemann M."/>
            <person name="Mavromatis K."/>
            <person name="Mikhailova N."/>
            <person name="Pati A."/>
            <person name="Chen A."/>
            <person name="Palaniappan K."/>
            <person name="Land M."/>
            <person name="Hauser L."/>
            <person name="Brambilla E.M."/>
            <person name="Rohde M."/>
            <person name="Verbarg S."/>
            <person name="Goker M."/>
            <person name="Bristow J."/>
            <person name="Eisen J.A."/>
            <person name="Markowitz V."/>
            <person name="Hugenholtz P."/>
            <person name="Kyrpides N.C."/>
            <person name="Klenk H.P."/>
            <person name="Woyke T."/>
        </authorList>
    </citation>
    <scope>NUCLEOTIDE SEQUENCE [LARGE SCALE GENOMIC DNA]</scope>
    <source>
        <strain evidence="3">ATCC 27775 / DSM 1100 / LMG 10767 / O</strain>
    </source>
</reference>
<feature type="transmembrane region" description="Helical" evidence="1">
    <location>
        <begin position="97"/>
        <end position="115"/>
    </location>
</feature>
<keyword evidence="3" id="KW-1185">Reference proteome</keyword>
<gene>
    <name evidence="2" type="ordered locus">Halhy_0616</name>
</gene>
<dbReference type="KEGG" id="hhy:Halhy_0616"/>
<evidence type="ECO:0000313" key="2">
    <source>
        <dbReference type="EMBL" id="AEE48525.1"/>
    </source>
</evidence>
<evidence type="ECO:0008006" key="4">
    <source>
        <dbReference type="Google" id="ProtNLM"/>
    </source>
</evidence>
<dbReference type="HOGENOM" id="CLU_133181_1_0_10"/>
<dbReference type="eggNOG" id="ENOG503314C">
    <property type="taxonomic scope" value="Bacteria"/>
</dbReference>
<accession>F4L1I1</accession>
<protein>
    <recommendedName>
        <fullName evidence="4">DUF2809 domain-containing protein</fullName>
    </recommendedName>
</protein>
<dbReference type="RefSeq" id="WP_013763089.1">
    <property type="nucleotide sequence ID" value="NC_015510.1"/>
</dbReference>
<dbReference type="EMBL" id="CP002691">
    <property type="protein sequence ID" value="AEE48525.1"/>
    <property type="molecule type" value="Genomic_DNA"/>
</dbReference>
<dbReference type="Pfam" id="PF10990">
    <property type="entry name" value="DUF2809"/>
    <property type="match status" value="1"/>
</dbReference>
<evidence type="ECO:0000256" key="1">
    <source>
        <dbReference type="SAM" id="Phobius"/>
    </source>
</evidence>
<reference key="2">
    <citation type="submission" date="2011-04" db="EMBL/GenBank/DDBJ databases">
        <title>Complete sequence of chromosome of Haliscomenobacter hydrossis DSM 1100.</title>
        <authorList>
            <consortium name="US DOE Joint Genome Institute (JGI-PGF)"/>
            <person name="Lucas S."/>
            <person name="Han J."/>
            <person name="Lapidus A."/>
            <person name="Bruce D."/>
            <person name="Goodwin L."/>
            <person name="Pitluck S."/>
            <person name="Peters L."/>
            <person name="Kyrpides N."/>
            <person name="Mavromatis K."/>
            <person name="Ivanova N."/>
            <person name="Ovchinnikova G."/>
            <person name="Pagani I."/>
            <person name="Daligault H."/>
            <person name="Detter J.C."/>
            <person name="Han C."/>
            <person name="Land M."/>
            <person name="Hauser L."/>
            <person name="Markowitz V."/>
            <person name="Cheng J.-F."/>
            <person name="Hugenholtz P."/>
            <person name="Woyke T."/>
            <person name="Wu D."/>
            <person name="Verbarg S."/>
            <person name="Frueling A."/>
            <person name="Brambilla E."/>
            <person name="Klenk H.-P."/>
            <person name="Eisen J.A."/>
        </authorList>
    </citation>
    <scope>NUCLEOTIDE SEQUENCE</scope>
    <source>
        <strain>DSM 1100</strain>
    </source>
</reference>
<feature type="transmembrane region" description="Helical" evidence="1">
    <location>
        <begin position="7"/>
        <end position="24"/>
    </location>
</feature>
<feature type="transmembrane region" description="Helical" evidence="1">
    <location>
        <begin position="30"/>
        <end position="47"/>
    </location>
</feature>
<dbReference type="OrthoDB" id="5360192at2"/>
<feature type="transmembrane region" description="Helical" evidence="1">
    <location>
        <begin position="59"/>
        <end position="77"/>
    </location>
</feature>